<dbReference type="AlphaFoldDB" id="A0A8J5I8Y7"/>
<keyword evidence="3" id="KW-1185">Reference proteome</keyword>
<proteinExistence type="predicted"/>
<protein>
    <submittedName>
        <fullName evidence="2">Uncharacterized protein</fullName>
    </submittedName>
</protein>
<feature type="compositionally biased region" description="Basic residues" evidence="1">
    <location>
        <begin position="33"/>
        <end position="43"/>
    </location>
</feature>
<dbReference type="Proteomes" id="UP000709295">
    <property type="component" value="Unassembled WGS sequence"/>
</dbReference>
<evidence type="ECO:0000313" key="2">
    <source>
        <dbReference type="EMBL" id="KAG6946323.1"/>
    </source>
</evidence>
<comment type="caution">
    <text evidence="2">The sequence shown here is derived from an EMBL/GenBank/DDBJ whole genome shotgun (WGS) entry which is preliminary data.</text>
</comment>
<evidence type="ECO:0000313" key="3">
    <source>
        <dbReference type="Proteomes" id="UP000709295"/>
    </source>
</evidence>
<gene>
    <name evidence="2" type="ORF">JG688_00016099</name>
</gene>
<reference evidence="2" key="1">
    <citation type="submission" date="2021-01" db="EMBL/GenBank/DDBJ databases">
        <title>Phytophthora aleatoria, a newly-described species from Pinus radiata is distinct from Phytophthora cactorum isolates based on comparative genomics.</title>
        <authorList>
            <person name="Mcdougal R."/>
            <person name="Panda P."/>
            <person name="Williams N."/>
            <person name="Studholme D.J."/>
        </authorList>
    </citation>
    <scope>NUCLEOTIDE SEQUENCE</scope>
    <source>
        <strain evidence="2">NZFS 4037</strain>
    </source>
</reference>
<feature type="compositionally biased region" description="Polar residues" evidence="1">
    <location>
        <begin position="15"/>
        <end position="31"/>
    </location>
</feature>
<dbReference type="EMBL" id="JAENGY010001901">
    <property type="protein sequence ID" value="KAG6946323.1"/>
    <property type="molecule type" value="Genomic_DNA"/>
</dbReference>
<accession>A0A8J5I8Y7</accession>
<organism evidence="2 3">
    <name type="scientific">Phytophthora aleatoria</name>
    <dbReference type="NCBI Taxonomy" id="2496075"/>
    <lineage>
        <taxon>Eukaryota</taxon>
        <taxon>Sar</taxon>
        <taxon>Stramenopiles</taxon>
        <taxon>Oomycota</taxon>
        <taxon>Peronosporomycetes</taxon>
        <taxon>Peronosporales</taxon>
        <taxon>Peronosporaceae</taxon>
        <taxon>Phytophthora</taxon>
    </lineage>
</organism>
<sequence length="50" mass="5714">MRSVEAAGFPRTHRNGSLLNTTFTVPSSARNGRSIRKRARTRRTCSTFRF</sequence>
<evidence type="ECO:0000256" key="1">
    <source>
        <dbReference type="SAM" id="MobiDB-lite"/>
    </source>
</evidence>
<name>A0A8J5I8Y7_9STRA</name>
<feature type="region of interest" description="Disordered" evidence="1">
    <location>
        <begin position="1"/>
        <end position="50"/>
    </location>
</feature>